<comment type="similarity">
    <text evidence="3 8">Belongs to the PIGW family.</text>
</comment>
<reference evidence="9 10" key="1">
    <citation type="submission" date="2019-07" db="EMBL/GenBank/DDBJ databases">
        <title>Genome assembly of two rare yeast pathogens: Diutina rugosa and Trichomonascus ciferrii.</title>
        <authorList>
            <person name="Mixao V."/>
            <person name="Saus E."/>
            <person name="Hansen A."/>
            <person name="Lass-Flor C."/>
            <person name="Gabaldon T."/>
        </authorList>
    </citation>
    <scope>NUCLEOTIDE SEQUENCE [LARGE SCALE GENOMIC DNA]</scope>
    <source>
        <strain evidence="9 10">CBS 613</strain>
    </source>
</reference>
<dbReference type="VEuPathDB" id="FungiDB:DIURU_003072"/>
<comment type="caution">
    <text evidence="9">The sequence shown here is derived from an EMBL/GenBank/DDBJ whole genome shotgun (WGS) entry which is preliminary data.</text>
</comment>
<dbReference type="Pfam" id="PF06423">
    <property type="entry name" value="GWT1"/>
    <property type="match status" value="1"/>
</dbReference>
<dbReference type="UniPathway" id="UPA00196"/>
<dbReference type="GO" id="GO:0072659">
    <property type="term" value="P:protein localization to plasma membrane"/>
    <property type="evidence" value="ECO:0007669"/>
    <property type="project" value="TreeGrafter"/>
</dbReference>
<dbReference type="InterPro" id="IPR009447">
    <property type="entry name" value="PIGW/GWT1"/>
</dbReference>
<dbReference type="EMBL" id="SWFT01000098">
    <property type="protein sequence ID" value="KAA8901823.1"/>
    <property type="molecule type" value="Genomic_DNA"/>
</dbReference>
<feature type="transmembrane region" description="Helical" evidence="8">
    <location>
        <begin position="227"/>
        <end position="245"/>
    </location>
</feature>
<organism evidence="9 10">
    <name type="scientific">Diutina rugosa</name>
    <name type="common">Yeast</name>
    <name type="synonym">Candida rugosa</name>
    <dbReference type="NCBI Taxonomy" id="5481"/>
    <lineage>
        <taxon>Eukaryota</taxon>
        <taxon>Fungi</taxon>
        <taxon>Dikarya</taxon>
        <taxon>Ascomycota</taxon>
        <taxon>Saccharomycotina</taxon>
        <taxon>Pichiomycetes</taxon>
        <taxon>Debaryomycetaceae</taxon>
        <taxon>Diutina</taxon>
    </lineage>
</organism>
<keyword evidence="8" id="KW-0256">Endoplasmic reticulum</keyword>
<comment type="subcellular location">
    <subcellularLocation>
        <location evidence="1 8">Endoplasmic reticulum membrane</location>
        <topology evidence="1 8">Multi-pass membrane protein</topology>
    </subcellularLocation>
</comment>
<keyword evidence="6 8" id="KW-1133">Transmembrane helix</keyword>
<keyword evidence="8" id="KW-0808">Transferase</keyword>
<feature type="transmembrane region" description="Helical" evidence="8">
    <location>
        <begin position="440"/>
        <end position="458"/>
    </location>
</feature>
<dbReference type="GO" id="GO:0005789">
    <property type="term" value="C:endoplasmic reticulum membrane"/>
    <property type="evidence" value="ECO:0007669"/>
    <property type="project" value="UniProtKB-SubCell"/>
</dbReference>
<gene>
    <name evidence="9" type="ORF">DIURU_003072</name>
</gene>
<feature type="transmembrane region" description="Helical" evidence="8">
    <location>
        <begin position="153"/>
        <end position="175"/>
    </location>
</feature>
<comment type="pathway">
    <text evidence="2 8">Glycolipid biosynthesis; glycosylphosphatidylinositol-anchor biosynthesis.</text>
</comment>
<name>A0A642UMT2_DIURU</name>
<feature type="transmembrane region" description="Helical" evidence="8">
    <location>
        <begin position="74"/>
        <end position="92"/>
    </location>
</feature>
<evidence type="ECO:0000256" key="3">
    <source>
        <dbReference type="ARBA" id="ARBA00007559"/>
    </source>
</evidence>
<keyword evidence="4 8" id="KW-0337">GPI-anchor biosynthesis</keyword>
<keyword evidence="10" id="KW-1185">Reference proteome</keyword>
<dbReference type="EC" id="2.3.-.-" evidence="8"/>
<dbReference type="OMA" id="GLYVMQP"/>
<feature type="transmembrane region" description="Helical" evidence="8">
    <location>
        <begin position="252"/>
        <end position="275"/>
    </location>
</feature>
<feature type="transmembrane region" description="Helical" evidence="8">
    <location>
        <begin position="375"/>
        <end position="393"/>
    </location>
</feature>
<evidence type="ECO:0000256" key="4">
    <source>
        <dbReference type="ARBA" id="ARBA00022502"/>
    </source>
</evidence>
<dbReference type="GO" id="GO:0032216">
    <property type="term" value="F:glucosaminyl-phosphatidylinositol O-acyltransferase activity"/>
    <property type="evidence" value="ECO:0007669"/>
    <property type="project" value="TreeGrafter"/>
</dbReference>
<feature type="transmembrane region" description="Helical" evidence="8">
    <location>
        <begin position="295"/>
        <end position="313"/>
    </location>
</feature>
<dbReference type="RefSeq" id="XP_034012121.1">
    <property type="nucleotide sequence ID" value="XM_034155794.1"/>
</dbReference>
<feature type="transmembrane region" description="Helical" evidence="8">
    <location>
        <begin position="187"/>
        <end position="207"/>
    </location>
</feature>
<dbReference type="OrthoDB" id="15270at2759"/>
<accession>A0A642UMT2</accession>
<proteinExistence type="inferred from homology"/>
<dbReference type="AlphaFoldDB" id="A0A642UMT2"/>
<dbReference type="PANTHER" id="PTHR20661:SF0">
    <property type="entry name" value="PHOSPHATIDYLINOSITOL-GLYCAN BIOSYNTHESIS CLASS W PROTEIN"/>
    <property type="match status" value="1"/>
</dbReference>
<evidence type="ECO:0000313" key="10">
    <source>
        <dbReference type="Proteomes" id="UP000449547"/>
    </source>
</evidence>
<evidence type="ECO:0000256" key="5">
    <source>
        <dbReference type="ARBA" id="ARBA00022692"/>
    </source>
</evidence>
<protein>
    <recommendedName>
        <fullName evidence="8">GPI-anchored wall transfer protein</fullName>
        <ecNumber evidence="8">2.3.-.-</ecNumber>
    </recommendedName>
</protein>
<sequence length="467" mass="51128">MVAHKEQKEQFVSGLNGGSIDEIAWLLSVNVAVYLVWNCVVASGMGPSWTLDFIVNCGVILASITLWAGHTPTLLVSVLLPAVIAVVITTVGRKRRPHKPASAAPATADLLPKKSFITNYRSHMLIITNLAILAVDFHVFPRRFAKVETWGTSLMDLGVGAFVFSMGLVSTRSLIKTYQGANGYVRLVSRAVVKSLPLLVLGVARLVSVKSLEYQEHVTEYGIHWNFFFTLGFLPIVLALLDPILRYVPRFVVAFAISLGYEYLLHATDLLTFILDPSNRLTNIITMNKEGIWSFWGYFAIFLFGQSFGQFVMTGVPTKHNLLFVSATPAKPSWTSVTTTKGLVIAAFVYGAIFWFAHESPLFSPVSRRLANFPYVMWIVSFSGLVLLGYAVVYDLGANAASPVVEATNNNGLFAFLLGNVLTGVVNMSMDTLACSNAEAVAVLVGYCAVISAVLVAMDRRHIYIKL</sequence>
<dbReference type="GO" id="GO:0006506">
    <property type="term" value="P:GPI anchor biosynthetic process"/>
    <property type="evidence" value="ECO:0007669"/>
    <property type="project" value="UniProtKB-UniPathway"/>
</dbReference>
<evidence type="ECO:0000256" key="7">
    <source>
        <dbReference type="ARBA" id="ARBA00023136"/>
    </source>
</evidence>
<evidence type="ECO:0000313" key="9">
    <source>
        <dbReference type="EMBL" id="KAA8901823.1"/>
    </source>
</evidence>
<dbReference type="GeneID" id="54781723"/>
<keyword evidence="7 8" id="KW-0472">Membrane</keyword>
<evidence type="ECO:0000256" key="2">
    <source>
        <dbReference type="ARBA" id="ARBA00004687"/>
    </source>
</evidence>
<comment type="function">
    <text evidence="8">A acetyltransferase, which acetylates the inositol ring of phosphatidylinositol during biosynthesis of GPI-anchor.</text>
</comment>
<evidence type="ECO:0000256" key="1">
    <source>
        <dbReference type="ARBA" id="ARBA00004477"/>
    </source>
</evidence>
<dbReference type="Proteomes" id="UP000449547">
    <property type="component" value="Unassembled WGS sequence"/>
</dbReference>
<keyword evidence="5 8" id="KW-0812">Transmembrane</keyword>
<dbReference type="PANTHER" id="PTHR20661">
    <property type="entry name" value="PHOSPHATIDYLINOSITOL-GLYCAN BIOSYNTHESIS CLASS W PROTEIN"/>
    <property type="match status" value="1"/>
</dbReference>
<keyword evidence="8" id="KW-0012">Acyltransferase</keyword>
<feature type="transmembrane region" description="Helical" evidence="8">
    <location>
        <begin position="23"/>
        <end position="42"/>
    </location>
</feature>
<evidence type="ECO:0000256" key="6">
    <source>
        <dbReference type="ARBA" id="ARBA00022989"/>
    </source>
</evidence>
<dbReference type="PIRSF" id="PIRSF017321">
    <property type="entry name" value="GWT1"/>
    <property type="match status" value="1"/>
</dbReference>
<evidence type="ECO:0000256" key="8">
    <source>
        <dbReference type="RuleBase" id="RU280819"/>
    </source>
</evidence>
<feature type="transmembrane region" description="Helical" evidence="8">
    <location>
        <begin position="334"/>
        <end position="355"/>
    </location>
</feature>